<dbReference type="GO" id="GO:0005741">
    <property type="term" value="C:mitochondrial outer membrane"/>
    <property type="evidence" value="ECO:0007669"/>
    <property type="project" value="UniProtKB-SubCell"/>
</dbReference>
<keyword evidence="9 11" id="KW-0472">Membrane</keyword>
<dbReference type="EMBL" id="GHKJ01001049">
    <property type="protein sequence ID" value="MOY46079.1"/>
    <property type="molecule type" value="Transcribed_RNA"/>
</dbReference>
<evidence type="ECO:0000256" key="10">
    <source>
        <dbReference type="ARBA" id="ARBA00023140"/>
    </source>
</evidence>
<feature type="transmembrane region" description="Helical" evidence="12">
    <location>
        <begin position="123"/>
        <end position="147"/>
    </location>
</feature>
<protein>
    <recommendedName>
        <fullName evidence="11">Mitochondrial fission 1 protein</fullName>
    </recommendedName>
</protein>
<dbReference type="InterPro" id="IPR028058">
    <property type="entry name" value="Fis1_TPR_N"/>
</dbReference>
<evidence type="ECO:0000256" key="8">
    <source>
        <dbReference type="ARBA" id="ARBA00023128"/>
    </source>
</evidence>
<name>A0A4P6D9G3_RHOPR</name>
<dbReference type="Pfam" id="PF14853">
    <property type="entry name" value="Fis1_TPR_C"/>
    <property type="match status" value="1"/>
</dbReference>
<dbReference type="GO" id="GO:0000266">
    <property type="term" value="P:mitochondrial fission"/>
    <property type="evidence" value="ECO:0007669"/>
    <property type="project" value="UniProtKB-UniRule"/>
</dbReference>
<evidence type="ECO:0000256" key="9">
    <source>
        <dbReference type="ARBA" id="ARBA00023136"/>
    </source>
</evidence>
<dbReference type="InterPro" id="IPR033745">
    <property type="entry name" value="Fis1_cytosol"/>
</dbReference>
<proteinExistence type="inferred from homology"/>
<dbReference type="Pfam" id="PF14852">
    <property type="entry name" value="Fis1_TPR_N"/>
    <property type="match status" value="1"/>
</dbReference>
<dbReference type="GO" id="GO:0043653">
    <property type="term" value="P:mitochondrial fragmentation involved in apoptotic process"/>
    <property type="evidence" value="ECO:0007669"/>
    <property type="project" value="TreeGrafter"/>
</dbReference>
<comment type="function">
    <text evidence="11">Involved in the fragmentation of the mitochondrial network and its perinuclear clustering.</text>
</comment>
<dbReference type="GO" id="GO:0005778">
    <property type="term" value="C:peroxisomal membrane"/>
    <property type="evidence" value="ECO:0007669"/>
    <property type="project" value="UniProtKB-SubCell"/>
</dbReference>
<comment type="domain">
    <text evidence="11">The C-terminus is required for mitochondrial localization, while the N-terminus is necessary for mitochondrial fission.</text>
</comment>
<keyword evidence="8 11" id="KW-0496">Mitochondrion</keyword>
<dbReference type="GO" id="GO:0016559">
    <property type="term" value="P:peroxisome fission"/>
    <property type="evidence" value="ECO:0007669"/>
    <property type="project" value="TreeGrafter"/>
</dbReference>
<sequence length="150" mass="16779">MDEILDETVSSEDLKKFEAIYNEQVEASNVTTDATFNYAWCLVRSRYAADIRKGICLLETLFRDGNEQGRRDYVYYLAIGNAKLKEYSKALHYVRTFLTLEPGNQQVQHLETVIRKRMEKDGLLGIALAGGVVLAIGGLVGLGMAIAKNN</sequence>
<evidence type="ECO:0000256" key="7">
    <source>
        <dbReference type="ARBA" id="ARBA00022989"/>
    </source>
</evidence>
<evidence type="ECO:0000256" key="5">
    <source>
        <dbReference type="ARBA" id="ARBA00022703"/>
    </source>
</evidence>
<evidence type="ECO:0000313" key="13">
    <source>
        <dbReference type="EMBL" id="MOY46079.1"/>
    </source>
</evidence>
<evidence type="ECO:0000256" key="1">
    <source>
        <dbReference type="ARBA" id="ARBA00004549"/>
    </source>
</evidence>
<keyword evidence="10" id="KW-0576">Peroxisome</keyword>
<organism evidence="13">
    <name type="scientific">Rhodnius prolixus</name>
    <name type="common">Triatomid bug</name>
    <dbReference type="NCBI Taxonomy" id="13249"/>
    <lineage>
        <taxon>Eukaryota</taxon>
        <taxon>Metazoa</taxon>
        <taxon>Ecdysozoa</taxon>
        <taxon>Arthropoda</taxon>
        <taxon>Hexapoda</taxon>
        <taxon>Insecta</taxon>
        <taxon>Pterygota</taxon>
        <taxon>Neoptera</taxon>
        <taxon>Paraneoptera</taxon>
        <taxon>Hemiptera</taxon>
        <taxon>Heteroptera</taxon>
        <taxon>Panheteroptera</taxon>
        <taxon>Cimicomorpha</taxon>
        <taxon>Reduviidae</taxon>
        <taxon>Triatominae</taxon>
        <taxon>Rhodnius</taxon>
    </lineage>
</organism>
<evidence type="ECO:0000256" key="12">
    <source>
        <dbReference type="SAM" id="Phobius"/>
    </source>
</evidence>
<comment type="subcellular location">
    <subcellularLocation>
        <location evidence="2">Mitochondrion outer membrane</location>
        <topology evidence="2">Single-pass membrane protein</topology>
    </subcellularLocation>
    <subcellularLocation>
        <location evidence="1">Peroxisome membrane</location>
        <topology evidence="1">Single-pass membrane protein</topology>
    </subcellularLocation>
</comment>
<dbReference type="FunFam" id="1.25.40.10:FF:000147">
    <property type="entry name" value="Mitochondrial fission 1 protein"/>
    <property type="match status" value="1"/>
</dbReference>
<comment type="similarity">
    <text evidence="3 11">Belongs to the FIS1 family.</text>
</comment>
<dbReference type="CDD" id="cd12212">
    <property type="entry name" value="Fis1"/>
    <property type="match status" value="1"/>
</dbReference>
<keyword evidence="5" id="KW-0053">Apoptosis</keyword>
<accession>A0A4P6D9G3</accession>
<reference evidence="13" key="1">
    <citation type="submission" date="2019-04" db="EMBL/GenBank/DDBJ databases">
        <title>Analysis of the testis transcriptome of the Chagas disease vector Rhodnius prolixus.</title>
        <authorList>
            <person name="Cesar J."/>
            <person name="Ribeiro J.M."/>
            <person name="Pereira M.H."/>
            <person name="Araujo R.N."/>
            <person name="Gontijo N.F."/>
            <person name="Pessoa G."/>
            <person name="Sant'Anna M.V."/>
            <person name="Sorgine M.H."/>
            <person name="Majerowicz D."/>
            <person name="Carvalho A.B."/>
            <person name="Braz G."/>
            <person name="Mesquita R."/>
            <person name="Lagerblad P.O."/>
            <person name="Koerich L.B."/>
        </authorList>
    </citation>
    <scope>NUCLEOTIDE SEQUENCE</scope>
</reference>
<evidence type="ECO:0000256" key="6">
    <source>
        <dbReference type="ARBA" id="ARBA00022787"/>
    </source>
</evidence>
<dbReference type="PANTHER" id="PTHR13247:SF0">
    <property type="entry name" value="MITOCHONDRIAL FISSION 1 PROTEIN"/>
    <property type="match status" value="1"/>
</dbReference>
<evidence type="ECO:0000256" key="4">
    <source>
        <dbReference type="ARBA" id="ARBA00022692"/>
    </source>
</evidence>
<keyword evidence="7 12" id="KW-1133">Transmembrane helix</keyword>
<dbReference type="InterPro" id="IPR028061">
    <property type="entry name" value="Fis1_TPR_C"/>
</dbReference>
<keyword evidence="4 12" id="KW-0812">Transmembrane</keyword>
<dbReference type="PANTHER" id="PTHR13247">
    <property type="entry name" value="TETRATRICOPEPTIDE REPEAT PROTEIN 11 TPR REPEAT PROTEIN 11"/>
    <property type="match status" value="1"/>
</dbReference>
<evidence type="ECO:0000256" key="11">
    <source>
        <dbReference type="PIRNR" id="PIRNR008835"/>
    </source>
</evidence>
<dbReference type="PIRSF" id="PIRSF008835">
    <property type="entry name" value="TPR_repeat_11_Fis1"/>
    <property type="match status" value="1"/>
</dbReference>
<keyword evidence="6 11" id="KW-1000">Mitochondrion outer membrane</keyword>
<dbReference type="AlphaFoldDB" id="A0A4P6D9G3"/>
<dbReference type="Gene3D" id="1.25.40.10">
    <property type="entry name" value="Tetratricopeptide repeat domain"/>
    <property type="match status" value="1"/>
</dbReference>
<dbReference type="VEuPathDB" id="VectorBase:RPRC005883"/>
<dbReference type="InterPro" id="IPR016543">
    <property type="entry name" value="Fis1"/>
</dbReference>
<dbReference type="SUPFAM" id="SSF48452">
    <property type="entry name" value="TPR-like"/>
    <property type="match status" value="1"/>
</dbReference>
<evidence type="ECO:0000256" key="2">
    <source>
        <dbReference type="ARBA" id="ARBA00004572"/>
    </source>
</evidence>
<evidence type="ECO:0000256" key="3">
    <source>
        <dbReference type="ARBA" id="ARBA00008937"/>
    </source>
</evidence>
<dbReference type="InterPro" id="IPR011990">
    <property type="entry name" value="TPR-like_helical_dom_sf"/>
</dbReference>
<dbReference type="GO" id="GO:0000422">
    <property type="term" value="P:autophagy of mitochondrion"/>
    <property type="evidence" value="ECO:0007669"/>
    <property type="project" value="TreeGrafter"/>
</dbReference>